<keyword evidence="5" id="KW-1185">Reference proteome</keyword>
<protein>
    <submittedName>
        <fullName evidence="4">SDR family NAD(P)-dependent oxidoreductase</fullName>
        <ecNumber evidence="4">1.-.-.-</ecNumber>
    </submittedName>
</protein>
<proteinExistence type="inferred from homology"/>
<evidence type="ECO:0000313" key="4">
    <source>
        <dbReference type="EMBL" id="MFC4266874.1"/>
    </source>
</evidence>
<reference evidence="5" key="1">
    <citation type="journal article" date="2019" name="Int. J. Syst. Evol. Microbiol.">
        <title>The Global Catalogue of Microorganisms (GCM) 10K type strain sequencing project: providing services to taxonomists for standard genome sequencing and annotation.</title>
        <authorList>
            <consortium name="The Broad Institute Genomics Platform"/>
            <consortium name="The Broad Institute Genome Sequencing Center for Infectious Disease"/>
            <person name="Wu L."/>
            <person name="Ma J."/>
        </authorList>
    </citation>
    <scope>NUCLEOTIDE SEQUENCE [LARGE SCALE GENOMIC DNA]</scope>
    <source>
        <strain evidence="5">CGMCC 1.10698</strain>
    </source>
</reference>
<dbReference type="EMBL" id="JBHSCQ010000022">
    <property type="protein sequence ID" value="MFC4266874.1"/>
    <property type="molecule type" value="Genomic_DNA"/>
</dbReference>
<dbReference type="PANTHER" id="PTHR24322:SF736">
    <property type="entry name" value="RETINOL DEHYDROGENASE 10"/>
    <property type="match status" value="1"/>
</dbReference>
<dbReference type="Gene3D" id="3.40.50.720">
    <property type="entry name" value="NAD(P)-binding Rossmann-like Domain"/>
    <property type="match status" value="1"/>
</dbReference>
<accession>A0ABV8R343</accession>
<dbReference type="SUPFAM" id="SSF51735">
    <property type="entry name" value="NAD(P)-binding Rossmann-fold domains"/>
    <property type="match status" value="1"/>
</dbReference>
<dbReference type="Pfam" id="PF00106">
    <property type="entry name" value="adh_short"/>
    <property type="match status" value="1"/>
</dbReference>
<dbReference type="RefSeq" id="WP_230066216.1">
    <property type="nucleotide sequence ID" value="NZ_BAABLL010000010.1"/>
</dbReference>
<dbReference type="PANTHER" id="PTHR24322">
    <property type="entry name" value="PKSB"/>
    <property type="match status" value="1"/>
</dbReference>
<dbReference type="EC" id="1.-.-.-" evidence="4"/>
<organism evidence="4 5">
    <name type="scientific">Arthrobacter cryoconiti</name>
    <dbReference type="NCBI Taxonomy" id="748907"/>
    <lineage>
        <taxon>Bacteria</taxon>
        <taxon>Bacillati</taxon>
        <taxon>Actinomycetota</taxon>
        <taxon>Actinomycetes</taxon>
        <taxon>Micrococcales</taxon>
        <taxon>Micrococcaceae</taxon>
        <taxon>Arthrobacter</taxon>
    </lineage>
</organism>
<evidence type="ECO:0000313" key="5">
    <source>
        <dbReference type="Proteomes" id="UP001595773"/>
    </source>
</evidence>
<dbReference type="Proteomes" id="UP001595773">
    <property type="component" value="Unassembled WGS sequence"/>
</dbReference>
<dbReference type="GO" id="GO:0016491">
    <property type="term" value="F:oxidoreductase activity"/>
    <property type="evidence" value="ECO:0007669"/>
    <property type="project" value="UniProtKB-KW"/>
</dbReference>
<dbReference type="InterPro" id="IPR002347">
    <property type="entry name" value="SDR_fam"/>
</dbReference>
<keyword evidence="2 4" id="KW-0560">Oxidoreductase</keyword>
<dbReference type="PRINTS" id="PR00080">
    <property type="entry name" value="SDRFAMILY"/>
</dbReference>
<name>A0ABV8R343_9MICC</name>
<gene>
    <name evidence="4" type="ORF">ACFOW9_14790</name>
</gene>
<comment type="similarity">
    <text evidence="1 3">Belongs to the short-chain dehydrogenases/reductases (SDR) family.</text>
</comment>
<dbReference type="InterPro" id="IPR036291">
    <property type="entry name" value="NAD(P)-bd_dom_sf"/>
</dbReference>
<evidence type="ECO:0000256" key="3">
    <source>
        <dbReference type="RuleBase" id="RU000363"/>
    </source>
</evidence>
<dbReference type="CDD" id="cd05233">
    <property type="entry name" value="SDR_c"/>
    <property type="match status" value="1"/>
</dbReference>
<evidence type="ECO:0000256" key="1">
    <source>
        <dbReference type="ARBA" id="ARBA00006484"/>
    </source>
</evidence>
<sequence>MRLLKDRRAGDSVERGGAVVTGAGQGLGREIAIRLALDGFTVHVTDVDGARAAAVAYEIEQLSPGHYGRPCSAFASTLDVRDAAACRAAAASTVERTGTLEVWVNNAGVFYTGPVWDVTPEQRQLMFEVNAHGTINGSLAALETMRPATHGHVVNIASLAGLVGVPGEGLYSATKHAVLGFSISALGDLRAAGFRHINISCVCPDGMWTPMLYDKLEDPHASLSFSGALLKPEDVAERVLDVVHKPRAVTALPAWRGVQVRLLDQLPGLSVRLMPAILQISRWQQAAIARRRHGTTAPPHS</sequence>
<dbReference type="PRINTS" id="PR00081">
    <property type="entry name" value="GDHRDH"/>
</dbReference>
<comment type="caution">
    <text evidence="4">The sequence shown here is derived from an EMBL/GenBank/DDBJ whole genome shotgun (WGS) entry which is preliminary data.</text>
</comment>
<evidence type="ECO:0000256" key="2">
    <source>
        <dbReference type="ARBA" id="ARBA00023002"/>
    </source>
</evidence>